<dbReference type="InterPro" id="IPR050309">
    <property type="entry name" value="Type-B_Carboxylest/Lipase"/>
</dbReference>
<evidence type="ECO:0000256" key="2">
    <source>
        <dbReference type="SAM" id="SignalP"/>
    </source>
</evidence>
<dbReference type="PANTHER" id="PTHR11559">
    <property type="entry name" value="CARBOXYLESTERASE"/>
    <property type="match status" value="1"/>
</dbReference>
<evidence type="ECO:0000313" key="4">
    <source>
        <dbReference type="Proteomes" id="UP000322000"/>
    </source>
</evidence>
<evidence type="ECO:0000313" key="5">
    <source>
        <dbReference type="RefSeq" id="XP_026743213.1"/>
    </source>
</evidence>
<evidence type="ECO:0000256" key="1">
    <source>
        <dbReference type="ARBA" id="ARBA00023180"/>
    </source>
</evidence>
<dbReference type="SUPFAM" id="SSF53474">
    <property type="entry name" value="alpha/beta-Hydrolases"/>
    <property type="match status" value="1"/>
</dbReference>
<dbReference type="KEGG" id="tnl:113504906"/>
<evidence type="ECO:0000259" key="3">
    <source>
        <dbReference type="Pfam" id="PF00135"/>
    </source>
</evidence>
<name>A0A7E5WR38_TRINI</name>
<proteinExistence type="predicted"/>
<keyword evidence="1" id="KW-0325">Glycoprotein</keyword>
<sequence length="507" mass="56827">MIILKLVTFLYMVMVTRQNVISIAQGLLRGVAREGYVSYSGIPYANITGPTGRFARAGLAPLWAGIRESRTVNCKSASEAEDCLLLDVHAPSAVGGNWPVLVWVTGGSGPYQPGKLVQEGIIVVVVHHRQGPVGFLCLGNEKVPGNAGVKDVVLALRWVRDNIVAFKGNPDKVVLAGQSFGAAMVEAVILSSMATGLYHGAILQSGSALAPWAFNYDAEERAQALRISSNIDVVADDLTKLLLRSNIDDLVDKANKLDVPYFPFGMCIESPLKKEERLLSAAPFDLLLSKKGTSVPLVIGYNDNEAYVFISMLREARVFRRMSGDLSFLLPEELKFFNRRERKQIGRQIKDMYFKRNSTMAAVLAYHRDAYFTSHIHRSVRHHVTTAPVFYYQFSYSGEVGVQQEPGLQKEGAAHSDELSYLFNEGDLEGEDGVIQRRLIKLWTNFVKHLNPSHESDVSWELSRPGSYRLLDIGADTKMMDYPHSRFMRMWDEIYEKYYYTRNRIAN</sequence>
<dbReference type="InterPro" id="IPR029058">
    <property type="entry name" value="AB_hydrolase_fold"/>
</dbReference>
<feature type="chain" id="PRO_5028847973" evidence="2">
    <location>
        <begin position="19"/>
        <end position="507"/>
    </location>
</feature>
<dbReference type="AlphaFoldDB" id="A0A7E5WR38"/>
<reference evidence="5" key="1">
    <citation type="submission" date="2025-08" db="UniProtKB">
        <authorList>
            <consortium name="RefSeq"/>
        </authorList>
    </citation>
    <scope>IDENTIFICATION</scope>
</reference>
<dbReference type="OrthoDB" id="19653at2759"/>
<accession>A0A7E5WR38</accession>
<protein>
    <submittedName>
        <fullName evidence="5">Carboxylesterase 5A-like</fullName>
    </submittedName>
</protein>
<dbReference type="Gene3D" id="3.40.50.1820">
    <property type="entry name" value="alpha/beta hydrolase"/>
    <property type="match status" value="1"/>
</dbReference>
<keyword evidence="2" id="KW-0732">Signal</keyword>
<dbReference type="RefSeq" id="XP_026743213.1">
    <property type="nucleotide sequence ID" value="XM_026887412.1"/>
</dbReference>
<feature type="domain" description="Carboxylesterase type B" evidence="3">
    <location>
        <begin position="18"/>
        <end position="491"/>
    </location>
</feature>
<dbReference type="GeneID" id="113504906"/>
<dbReference type="InParanoid" id="A0A7E5WR38"/>
<dbReference type="Proteomes" id="UP000322000">
    <property type="component" value="Chromosome 23"/>
</dbReference>
<dbReference type="InterPro" id="IPR002018">
    <property type="entry name" value="CarbesteraseB"/>
</dbReference>
<organism evidence="4 5">
    <name type="scientific">Trichoplusia ni</name>
    <name type="common">Cabbage looper</name>
    <dbReference type="NCBI Taxonomy" id="7111"/>
    <lineage>
        <taxon>Eukaryota</taxon>
        <taxon>Metazoa</taxon>
        <taxon>Ecdysozoa</taxon>
        <taxon>Arthropoda</taxon>
        <taxon>Hexapoda</taxon>
        <taxon>Insecta</taxon>
        <taxon>Pterygota</taxon>
        <taxon>Neoptera</taxon>
        <taxon>Endopterygota</taxon>
        <taxon>Lepidoptera</taxon>
        <taxon>Glossata</taxon>
        <taxon>Ditrysia</taxon>
        <taxon>Noctuoidea</taxon>
        <taxon>Noctuidae</taxon>
        <taxon>Plusiinae</taxon>
        <taxon>Trichoplusia</taxon>
    </lineage>
</organism>
<dbReference type="Pfam" id="PF00135">
    <property type="entry name" value="COesterase"/>
    <property type="match status" value="1"/>
</dbReference>
<keyword evidence="4" id="KW-1185">Reference proteome</keyword>
<gene>
    <name evidence="5" type="primary">LOC113504906</name>
</gene>
<feature type="signal peptide" evidence="2">
    <location>
        <begin position="1"/>
        <end position="18"/>
    </location>
</feature>